<dbReference type="EMBL" id="CP003093">
    <property type="protein sequence ID" value="AER55899.1"/>
    <property type="molecule type" value="Genomic_DNA"/>
</dbReference>
<dbReference type="GO" id="GO:0016747">
    <property type="term" value="F:acyltransferase activity, transferring groups other than amino-acyl groups"/>
    <property type="evidence" value="ECO:0007669"/>
    <property type="project" value="InterPro"/>
</dbReference>
<dbReference type="PANTHER" id="PTHR37312">
    <property type="entry name" value="MEMBRANE-BOUND ACYLTRANSFERASE YKRP-RELATED"/>
    <property type="match status" value="1"/>
</dbReference>
<gene>
    <name evidence="3" type="ordered locus">DSC_06240</name>
</gene>
<sequence length="343" mass="37551">MSSDLAARDLRIDAAKALAIMLVVMGHARGIPHLFTILVYSFHVPLFFVLSGWVSRAHGTARGLGETALRLARTLLLPYVVFYLLGYGYWLVTRHVGEKAARWGALPWWDPLKGLVSGIGPDLYVNPVLWFLPVLFVTTLAAIMLRRVPAGLLVLLSMPVAALWILVFPPLGVRLPFGLDVMPIALAFYALGAWMASRSLLPKEAWLNVIFTLVLVVPWMVLALRNGRVDVNALEFGQSVGLFFVNAILGTLLTLFVARLVAQASVLQWIGRNTLLILCTHILVFFVLSGVASLAGLYSEQNKPGPGWALLVSLVAMGLALPMRWVFVRIAPWAIGLSRAGGR</sequence>
<keyword evidence="1" id="KW-1133">Transmembrane helix</keyword>
<dbReference type="AlphaFoldDB" id="G7UR88"/>
<evidence type="ECO:0000313" key="4">
    <source>
        <dbReference type="Proteomes" id="UP000005870"/>
    </source>
</evidence>
<organism evidence="3 4">
    <name type="scientific">Pseudoxanthomonas spadix (strain BD-a59)</name>
    <dbReference type="NCBI Taxonomy" id="1045855"/>
    <lineage>
        <taxon>Bacteria</taxon>
        <taxon>Pseudomonadati</taxon>
        <taxon>Pseudomonadota</taxon>
        <taxon>Gammaproteobacteria</taxon>
        <taxon>Lysobacterales</taxon>
        <taxon>Lysobacteraceae</taxon>
        <taxon>Pseudoxanthomonas</taxon>
    </lineage>
</organism>
<dbReference type="RefSeq" id="WP_014160076.1">
    <property type="nucleotide sequence ID" value="NC_016147.2"/>
</dbReference>
<dbReference type="InterPro" id="IPR052734">
    <property type="entry name" value="Nod_factor_acetyltransferase"/>
</dbReference>
<accession>G7UR88</accession>
<feature type="transmembrane region" description="Helical" evidence="1">
    <location>
        <begin position="242"/>
        <end position="262"/>
    </location>
</feature>
<feature type="transmembrane region" description="Helical" evidence="1">
    <location>
        <begin position="205"/>
        <end position="222"/>
    </location>
</feature>
<feature type="transmembrane region" description="Helical" evidence="1">
    <location>
        <begin position="274"/>
        <end position="295"/>
    </location>
</feature>
<feature type="transmembrane region" description="Helical" evidence="1">
    <location>
        <begin position="128"/>
        <end position="145"/>
    </location>
</feature>
<evidence type="ECO:0000259" key="2">
    <source>
        <dbReference type="Pfam" id="PF01757"/>
    </source>
</evidence>
<feature type="domain" description="Acyltransferase 3" evidence="2">
    <location>
        <begin position="11"/>
        <end position="321"/>
    </location>
</feature>
<dbReference type="KEGG" id="psd:DSC_06240"/>
<protein>
    <submittedName>
        <fullName evidence="3">Exopolysaccharide xanthan biosynthesis acetyltransferase GumF</fullName>
    </submittedName>
</protein>
<evidence type="ECO:0000313" key="3">
    <source>
        <dbReference type="EMBL" id="AER55899.1"/>
    </source>
</evidence>
<dbReference type="Proteomes" id="UP000005870">
    <property type="component" value="Chromosome"/>
</dbReference>
<keyword evidence="4" id="KW-1185">Reference proteome</keyword>
<proteinExistence type="predicted"/>
<dbReference type="PANTHER" id="PTHR37312:SF1">
    <property type="entry name" value="MEMBRANE-BOUND ACYLTRANSFERASE YKRP-RELATED"/>
    <property type="match status" value="1"/>
</dbReference>
<feature type="transmembrane region" description="Helical" evidence="1">
    <location>
        <begin position="307"/>
        <end position="327"/>
    </location>
</feature>
<feature type="transmembrane region" description="Helical" evidence="1">
    <location>
        <begin position="177"/>
        <end position="196"/>
    </location>
</feature>
<dbReference type="HOGENOM" id="CLU_023915_4_1_6"/>
<dbReference type="Pfam" id="PF01757">
    <property type="entry name" value="Acyl_transf_3"/>
    <property type="match status" value="1"/>
</dbReference>
<feature type="transmembrane region" description="Helical" evidence="1">
    <location>
        <begin position="34"/>
        <end position="54"/>
    </location>
</feature>
<dbReference type="eggNOG" id="COG3594">
    <property type="taxonomic scope" value="Bacteria"/>
</dbReference>
<dbReference type="InterPro" id="IPR002656">
    <property type="entry name" value="Acyl_transf_3_dom"/>
</dbReference>
<reference evidence="3 4" key="1">
    <citation type="journal article" date="2012" name="J. Bacteriol.">
        <title>Complete Genome Sequence of the BTEX-Degrading Bacterium Pseudoxanthomonas spadix BD-a59.</title>
        <authorList>
            <person name="Lee S.H."/>
            <person name="Jin H.M."/>
            <person name="Lee H.J."/>
            <person name="Kim J.M."/>
            <person name="Jeon C.O."/>
        </authorList>
    </citation>
    <scope>NUCLEOTIDE SEQUENCE [LARGE SCALE GENOMIC DNA]</scope>
    <source>
        <strain evidence="3 4">BD-a59</strain>
    </source>
</reference>
<evidence type="ECO:0000256" key="1">
    <source>
        <dbReference type="SAM" id="Phobius"/>
    </source>
</evidence>
<keyword evidence="1" id="KW-0812">Transmembrane</keyword>
<name>G7UR88_PSEUP</name>
<feature type="transmembrane region" description="Helical" evidence="1">
    <location>
        <begin position="152"/>
        <end position="171"/>
    </location>
</feature>
<dbReference type="OrthoDB" id="9814956at2"/>
<feature type="transmembrane region" description="Helical" evidence="1">
    <location>
        <begin position="75"/>
        <end position="92"/>
    </location>
</feature>
<keyword evidence="1" id="KW-0472">Membrane</keyword>
<dbReference type="STRING" id="1045855.DSC_06240"/>